<dbReference type="Proteomes" id="UP000192927">
    <property type="component" value="Unassembled WGS sequence"/>
</dbReference>
<evidence type="ECO:0000313" key="4">
    <source>
        <dbReference type="Proteomes" id="UP000192927"/>
    </source>
</evidence>
<dbReference type="InterPro" id="IPR013103">
    <property type="entry name" value="RVT_2"/>
</dbReference>
<feature type="compositionally biased region" description="Basic residues" evidence="1">
    <location>
        <begin position="243"/>
        <end position="263"/>
    </location>
</feature>
<organism evidence="3 4">
    <name type="scientific">Lasallia pustulata</name>
    <dbReference type="NCBI Taxonomy" id="136370"/>
    <lineage>
        <taxon>Eukaryota</taxon>
        <taxon>Fungi</taxon>
        <taxon>Dikarya</taxon>
        <taxon>Ascomycota</taxon>
        <taxon>Pezizomycotina</taxon>
        <taxon>Lecanoromycetes</taxon>
        <taxon>OSLEUM clade</taxon>
        <taxon>Umbilicariomycetidae</taxon>
        <taxon>Umbilicariales</taxon>
        <taxon>Umbilicariaceae</taxon>
        <taxon>Lasallia</taxon>
    </lineage>
</organism>
<name>A0A1W5D5A5_9LECA</name>
<feature type="domain" description="Reverse transcriptase Ty1/copia-type" evidence="2">
    <location>
        <begin position="11"/>
        <end position="188"/>
    </location>
</feature>
<keyword evidence="4" id="KW-1185">Reference proteome</keyword>
<sequence>MAEEKQSLDDNHTWNVVNKREHRKVLGGKWVFKHKHGVNGEIIRYKAHWVVRGFEQKEGIDYNETFASVVKPMSYKAIFAVATALGLYMEQMDVKTAFLYGDIDDEIYVEQPNDLDQILGKVCLLKKALYGLKQSPWIWYNTLAEFLKGLGFHKLSSDLGVFTRGNYYVAVYVDDLLLVGPKKLEIEKAVNIMCLPDLSSGAAGNGGNPPLPGKPVGLQAQCDKEGSGLELTGEFVVVVTTTRKRKGNGVGKKPVRRSKRARRLPLDDASDGGDSCPK</sequence>
<accession>A0A1W5D5A5</accession>
<evidence type="ECO:0000313" key="3">
    <source>
        <dbReference type="EMBL" id="SLM38276.1"/>
    </source>
</evidence>
<dbReference type="InterPro" id="IPR043502">
    <property type="entry name" value="DNA/RNA_pol_sf"/>
</dbReference>
<dbReference type="EMBL" id="FWEW01002351">
    <property type="protein sequence ID" value="SLM38276.1"/>
    <property type="molecule type" value="Genomic_DNA"/>
</dbReference>
<dbReference type="SUPFAM" id="SSF56672">
    <property type="entry name" value="DNA/RNA polymerases"/>
    <property type="match status" value="1"/>
</dbReference>
<evidence type="ECO:0000256" key="1">
    <source>
        <dbReference type="SAM" id="MobiDB-lite"/>
    </source>
</evidence>
<dbReference type="Pfam" id="PF07727">
    <property type="entry name" value="RVT_2"/>
    <property type="match status" value="1"/>
</dbReference>
<reference evidence="4" key="1">
    <citation type="submission" date="2017-03" db="EMBL/GenBank/DDBJ databases">
        <authorList>
            <person name="Sharma R."/>
            <person name="Thines M."/>
        </authorList>
    </citation>
    <scope>NUCLEOTIDE SEQUENCE [LARGE SCALE GENOMIC DNA]</scope>
</reference>
<evidence type="ECO:0000259" key="2">
    <source>
        <dbReference type="Pfam" id="PF07727"/>
    </source>
</evidence>
<protein>
    <submittedName>
        <fullName evidence="3">Gag-pol polyprotein</fullName>
    </submittedName>
</protein>
<dbReference type="AlphaFoldDB" id="A0A1W5D5A5"/>
<proteinExistence type="predicted"/>
<feature type="region of interest" description="Disordered" evidence="1">
    <location>
        <begin position="243"/>
        <end position="278"/>
    </location>
</feature>